<dbReference type="EMBL" id="JARKIE010000010">
    <property type="protein sequence ID" value="KAJ7704506.1"/>
    <property type="molecule type" value="Genomic_DNA"/>
</dbReference>
<sequence length="51" mass="5723">MICLIWSLSYRRSWITAPAGNICPSICLCDAILRLESEQGICLYSAAWWSG</sequence>
<organism evidence="1 2">
    <name type="scientific">Mycena rosella</name>
    <name type="common">Pink bonnet</name>
    <name type="synonym">Agaricus rosellus</name>
    <dbReference type="NCBI Taxonomy" id="1033263"/>
    <lineage>
        <taxon>Eukaryota</taxon>
        <taxon>Fungi</taxon>
        <taxon>Dikarya</taxon>
        <taxon>Basidiomycota</taxon>
        <taxon>Agaricomycotina</taxon>
        <taxon>Agaricomycetes</taxon>
        <taxon>Agaricomycetidae</taxon>
        <taxon>Agaricales</taxon>
        <taxon>Marasmiineae</taxon>
        <taxon>Mycenaceae</taxon>
        <taxon>Mycena</taxon>
    </lineage>
</organism>
<keyword evidence="2" id="KW-1185">Reference proteome</keyword>
<protein>
    <submittedName>
        <fullName evidence="1">Uncharacterized protein</fullName>
    </submittedName>
</protein>
<evidence type="ECO:0000313" key="2">
    <source>
        <dbReference type="Proteomes" id="UP001221757"/>
    </source>
</evidence>
<reference evidence="1" key="1">
    <citation type="submission" date="2023-03" db="EMBL/GenBank/DDBJ databases">
        <title>Massive genome expansion in bonnet fungi (Mycena s.s.) driven by repeated elements and novel gene families across ecological guilds.</title>
        <authorList>
            <consortium name="Lawrence Berkeley National Laboratory"/>
            <person name="Harder C.B."/>
            <person name="Miyauchi S."/>
            <person name="Viragh M."/>
            <person name="Kuo A."/>
            <person name="Thoen E."/>
            <person name="Andreopoulos B."/>
            <person name="Lu D."/>
            <person name="Skrede I."/>
            <person name="Drula E."/>
            <person name="Henrissat B."/>
            <person name="Morin E."/>
            <person name="Kohler A."/>
            <person name="Barry K."/>
            <person name="LaButti K."/>
            <person name="Morin E."/>
            <person name="Salamov A."/>
            <person name="Lipzen A."/>
            <person name="Mereny Z."/>
            <person name="Hegedus B."/>
            <person name="Baldrian P."/>
            <person name="Stursova M."/>
            <person name="Weitz H."/>
            <person name="Taylor A."/>
            <person name="Grigoriev I.V."/>
            <person name="Nagy L.G."/>
            <person name="Martin F."/>
            <person name="Kauserud H."/>
        </authorList>
    </citation>
    <scope>NUCLEOTIDE SEQUENCE</scope>
    <source>
        <strain evidence="1">CBHHK067</strain>
    </source>
</reference>
<gene>
    <name evidence="1" type="ORF">B0H17DRAFT_1039852</name>
</gene>
<evidence type="ECO:0000313" key="1">
    <source>
        <dbReference type="EMBL" id="KAJ7704506.1"/>
    </source>
</evidence>
<name>A0AAD7GST0_MYCRO</name>
<dbReference type="AlphaFoldDB" id="A0AAD7GST0"/>
<dbReference type="Proteomes" id="UP001221757">
    <property type="component" value="Unassembled WGS sequence"/>
</dbReference>
<proteinExistence type="predicted"/>
<accession>A0AAD7GST0</accession>
<comment type="caution">
    <text evidence="1">The sequence shown here is derived from an EMBL/GenBank/DDBJ whole genome shotgun (WGS) entry which is preliminary data.</text>
</comment>